<accession>A0A2N3G436</accession>
<name>A0A2N3G436_9ACTN</name>
<evidence type="ECO:0008006" key="3">
    <source>
        <dbReference type="Google" id="ProtNLM"/>
    </source>
</evidence>
<dbReference type="Proteomes" id="UP000233654">
    <property type="component" value="Unassembled WGS sequence"/>
</dbReference>
<dbReference type="EMBL" id="PHEX01000090">
    <property type="protein sequence ID" value="PKQ27485.1"/>
    <property type="molecule type" value="Genomic_DNA"/>
</dbReference>
<dbReference type="Gene3D" id="1.20.120.330">
    <property type="entry name" value="Nucleotidyltransferases domain 2"/>
    <property type="match status" value="1"/>
</dbReference>
<evidence type="ECO:0000313" key="1">
    <source>
        <dbReference type="EMBL" id="PKQ27485.1"/>
    </source>
</evidence>
<reference evidence="1 2" key="1">
    <citation type="journal article" date="2017" name="ISME J.">
        <title>Potential for microbial H2 and metal transformations associated with novel bacteria and archaea in deep terrestrial subsurface sediments.</title>
        <authorList>
            <person name="Hernsdorf A.W."/>
            <person name="Amano Y."/>
            <person name="Miyakawa K."/>
            <person name="Ise K."/>
            <person name="Suzuki Y."/>
            <person name="Anantharaman K."/>
            <person name="Probst A."/>
            <person name="Burstein D."/>
            <person name="Thomas B.C."/>
            <person name="Banfield J.F."/>
        </authorList>
    </citation>
    <scope>NUCLEOTIDE SEQUENCE [LARGE SCALE GENOMIC DNA]</scope>
    <source>
        <strain evidence="1">HGW-Actinobacteria-3</strain>
    </source>
</reference>
<evidence type="ECO:0000313" key="2">
    <source>
        <dbReference type="Proteomes" id="UP000233654"/>
    </source>
</evidence>
<organism evidence="1 2">
    <name type="scientific">Candidatus Anoxymicrobium japonicum</name>
    <dbReference type="NCBI Taxonomy" id="2013648"/>
    <lineage>
        <taxon>Bacteria</taxon>
        <taxon>Bacillati</taxon>
        <taxon>Actinomycetota</taxon>
        <taxon>Candidatus Geothermincolia</taxon>
        <taxon>Candidatus Geothermincolales</taxon>
        <taxon>Candidatus Anoxymicrobiaceae</taxon>
        <taxon>Candidatus Anoxymicrobium</taxon>
    </lineage>
</organism>
<dbReference type="AlphaFoldDB" id="A0A2N3G436"/>
<proteinExistence type="predicted"/>
<sequence>MTKKISTRDVSKSAAINYFGKSQQFSRAMIESLGKDDWDATGLNAVHCAISANDAVLVLTKGIRPTSSKHDDSIALLESLVVVSGVKSATLQLKRLVAKKNLIEYEERMFRESEARNAVKNASRFLAWAEGVFANITVQ</sequence>
<protein>
    <recommendedName>
        <fullName evidence="3">HEPN domain-containing protein</fullName>
    </recommendedName>
</protein>
<gene>
    <name evidence="1" type="ORF">CVT63_07745</name>
</gene>
<comment type="caution">
    <text evidence="1">The sequence shown here is derived from an EMBL/GenBank/DDBJ whole genome shotgun (WGS) entry which is preliminary data.</text>
</comment>